<reference evidence="2 3" key="1">
    <citation type="submission" date="2016-11" db="EMBL/GenBank/DDBJ databases">
        <title>Genome sequence and comparative genomic analysis of clinical strain Elizabethkingia meningoseptica 61421 PRCM.</title>
        <authorList>
            <person name="Wang M."/>
            <person name="Hu S."/>
            <person name="Cao L."/>
            <person name="Jiang T."/>
            <person name="Zhou Y."/>
            <person name="Ming D."/>
        </authorList>
    </citation>
    <scope>NUCLEOTIDE SEQUENCE [LARGE SCALE GENOMIC DNA]</scope>
    <source>
        <strain evidence="2 3">61421 PRCM</strain>
    </source>
</reference>
<dbReference type="InterPro" id="IPR011655">
    <property type="entry name" value="MpPF26"/>
</dbReference>
<keyword evidence="1" id="KW-0812">Transmembrane</keyword>
<evidence type="ECO:0000313" key="2">
    <source>
        <dbReference type="EMBL" id="OOH94704.1"/>
    </source>
</evidence>
<evidence type="ECO:0000256" key="1">
    <source>
        <dbReference type="SAM" id="Phobius"/>
    </source>
</evidence>
<keyword evidence="3" id="KW-1185">Reference proteome</keyword>
<evidence type="ECO:0008006" key="4">
    <source>
        <dbReference type="Google" id="ProtNLM"/>
    </source>
</evidence>
<dbReference type="AlphaFoldDB" id="A0A1V3TYY7"/>
<dbReference type="STRING" id="238.BBD35_04330"/>
<proteinExistence type="predicted"/>
<dbReference type="Pfam" id="PF07666">
    <property type="entry name" value="MpPF26"/>
    <property type="match status" value="1"/>
</dbReference>
<dbReference type="KEGG" id="emg:BBD33_02530"/>
<dbReference type="NCBIfam" id="NF040945">
    <property type="entry name" value="CCC_membrane"/>
    <property type="match status" value="1"/>
</dbReference>
<feature type="transmembrane region" description="Helical" evidence="1">
    <location>
        <begin position="20"/>
        <end position="40"/>
    </location>
</feature>
<keyword evidence="1" id="KW-1133">Transmembrane helix</keyword>
<accession>A0A1V3TYY7</accession>
<name>A0A1V3TYY7_ELIME</name>
<comment type="caution">
    <text evidence="2">The sequence shown here is derived from an EMBL/GenBank/DDBJ whole genome shotgun (WGS) entry which is preliminary data.</text>
</comment>
<evidence type="ECO:0000313" key="3">
    <source>
        <dbReference type="Proteomes" id="UP000188947"/>
    </source>
</evidence>
<dbReference type="eggNOG" id="ENOG5032TP8">
    <property type="taxonomic scope" value="Bacteria"/>
</dbReference>
<dbReference type="RefSeq" id="WP_016198283.1">
    <property type="nucleotide sequence ID" value="NZ_CP014338.1"/>
</dbReference>
<dbReference type="Proteomes" id="UP000188947">
    <property type="component" value="Unassembled WGS sequence"/>
</dbReference>
<dbReference type="OrthoDB" id="1099888at2"/>
<sequence>MNEDINFLPAGGKLPNDTTALVLAIAGAVLLLTGCCCGLFTTIPALICAIMGFVLAGKAIKIYELNPTNYQLQSYNNVKMAKIISIIALILSAIWVVANILFLVGAIASPEFMNEYQNKIRSMQ</sequence>
<protein>
    <recommendedName>
        <fullName evidence="4">DUF4190 domain-containing protein</fullName>
    </recommendedName>
</protein>
<organism evidence="2 3">
    <name type="scientific">Elizabethkingia meningoseptica</name>
    <name type="common">Chryseobacterium meningosepticum</name>
    <dbReference type="NCBI Taxonomy" id="238"/>
    <lineage>
        <taxon>Bacteria</taxon>
        <taxon>Pseudomonadati</taxon>
        <taxon>Bacteroidota</taxon>
        <taxon>Flavobacteriia</taxon>
        <taxon>Flavobacteriales</taxon>
        <taxon>Weeksellaceae</taxon>
        <taxon>Elizabethkingia</taxon>
    </lineage>
</organism>
<feature type="transmembrane region" description="Helical" evidence="1">
    <location>
        <begin position="83"/>
        <end position="108"/>
    </location>
</feature>
<gene>
    <name evidence="2" type="ORF">BMF97_11720</name>
</gene>
<dbReference type="EMBL" id="MPOG01000013">
    <property type="protein sequence ID" value="OOH94704.1"/>
    <property type="molecule type" value="Genomic_DNA"/>
</dbReference>
<dbReference type="GeneID" id="48544132"/>
<keyword evidence="1" id="KW-0472">Membrane</keyword>